<feature type="compositionally biased region" description="Low complexity" evidence="1">
    <location>
        <begin position="172"/>
        <end position="217"/>
    </location>
</feature>
<accession>A0A9D1JDP7</accession>
<dbReference type="Pfam" id="PF13240">
    <property type="entry name" value="Zn_Ribbon_1"/>
    <property type="match status" value="1"/>
</dbReference>
<evidence type="ECO:0000313" key="4">
    <source>
        <dbReference type="EMBL" id="HIR89234.1"/>
    </source>
</evidence>
<sequence length="345" mass="37158">MKCPNCGTENEDHARVCKVCGESLLNPMDDSFSWADTVDVWNGVEGLPEENTEQSEKVLKKKQRRKESVEDHLNEEEEEPYLVQGPDPDQDEDDEEDEEGIGKGSVQKAVLFILIGCLAIVLIIMLIVAFKLMRNDNRSESVNGIVTSSSTAGSVANSSKETLEITKEESASTEGTTPQTTEETTEEPISTTEESASTEETTPQTTEESISTTPSESVGDSVVVQNGISYQIQNGTATLTDAKSVGGAVSIPQQINGAPVQFIADGAFQGNTAVSRIVIPEGVITVGTNAFYGCSSLTEVVVPDSVRLIGEGAFNYCPTFVIYCNPGTYAAEFCSRWNVESRPLN</sequence>
<protein>
    <submittedName>
        <fullName evidence="4">Leucine-rich repeat protein</fullName>
    </submittedName>
</protein>
<feature type="transmembrane region" description="Helical" evidence="2">
    <location>
        <begin position="109"/>
        <end position="130"/>
    </location>
</feature>
<comment type="caution">
    <text evidence="4">The sequence shown here is derived from an EMBL/GenBank/DDBJ whole genome shotgun (WGS) entry which is preliminary data.</text>
</comment>
<feature type="compositionally biased region" description="Acidic residues" evidence="1">
    <location>
        <begin position="88"/>
        <end position="99"/>
    </location>
</feature>
<proteinExistence type="predicted"/>
<dbReference type="InterPro" id="IPR026906">
    <property type="entry name" value="LRR_5"/>
</dbReference>
<dbReference type="InterPro" id="IPR026870">
    <property type="entry name" value="Zinc_ribbon_dom"/>
</dbReference>
<feature type="region of interest" description="Disordered" evidence="1">
    <location>
        <begin position="149"/>
        <end position="218"/>
    </location>
</feature>
<keyword evidence="2" id="KW-0472">Membrane</keyword>
<evidence type="ECO:0000256" key="2">
    <source>
        <dbReference type="SAM" id="Phobius"/>
    </source>
</evidence>
<dbReference type="AlphaFoldDB" id="A0A9D1JDP7"/>
<dbReference type="Gene3D" id="3.80.10.10">
    <property type="entry name" value="Ribonuclease Inhibitor"/>
    <property type="match status" value="1"/>
</dbReference>
<evidence type="ECO:0000256" key="1">
    <source>
        <dbReference type="SAM" id="MobiDB-lite"/>
    </source>
</evidence>
<dbReference type="Proteomes" id="UP000824201">
    <property type="component" value="Unassembled WGS sequence"/>
</dbReference>
<feature type="compositionally biased region" description="Low complexity" evidence="1">
    <location>
        <begin position="149"/>
        <end position="159"/>
    </location>
</feature>
<name>A0A9D1JDP7_9FIRM</name>
<feature type="domain" description="Zinc-ribbon" evidence="3">
    <location>
        <begin position="2"/>
        <end position="23"/>
    </location>
</feature>
<feature type="compositionally biased region" description="Basic and acidic residues" evidence="1">
    <location>
        <begin position="161"/>
        <end position="170"/>
    </location>
</feature>
<keyword evidence="2" id="KW-1133">Transmembrane helix</keyword>
<dbReference type="EMBL" id="DVHN01000126">
    <property type="protein sequence ID" value="HIR89234.1"/>
    <property type="molecule type" value="Genomic_DNA"/>
</dbReference>
<keyword evidence="2" id="KW-0812">Transmembrane</keyword>
<reference evidence="4" key="2">
    <citation type="journal article" date="2021" name="PeerJ">
        <title>Extensive microbial diversity within the chicken gut microbiome revealed by metagenomics and culture.</title>
        <authorList>
            <person name="Gilroy R."/>
            <person name="Ravi A."/>
            <person name="Getino M."/>
            <person name="Pursley I."/>
            <person name="Horton D.L."/>
            <person name="Alikhan N.F."/>
            <person name="Baker D."/>
            <person name="Gharbi K."/>
            <person name="Hall N."/>
            <person name="Watson M."/>
            <person name="Adriaenssens E.M."/>
            <person name="Foster-Nyarko E."/>
            <person name="Jarju S."/>
            <person name="Secka A."/>
            <person name="Antonio M."/>
            <person name="Oren A."/>
            <person name="Chaudhuri R.R."/>
            <person name="La Ragione R."/>
            <person name="Hildebrand F."/>
            <person name="Pallen M.J."/>
        </authorList>
    </citation>
    <scope>NUCLEOTIDE SEQUENCE</scope>
    <source>
        <strain evidence="4">ChiW13-3771</strain>
    </source>
</reference>
<gene>
    <name evidence="4" type="ORF">IAC96_09810</name>
</gene>
<dbReference type="InterPro" id="IPR032675">
    <property type="entry name" value="LRR_dom_sf"/>
</dbReference>
<evidence type="ECO:0000259" key="3">
    <source>
        <dbReference type="Pfam" id="PF13240"/>
    </source>
</evidence>
<organism evidence="4 5">
    <name type="scientific">Candidatus Fimimorpha faecalis</name>
    <dbReference type="NCBI Taxonomy" id="2840824"/>
    <lineage>
        <taxon>Bacteria</taxon>
        <taxon>Bacillati</taxon>
        <taxon>Bacillota</taxon>
        <taxon>Clostridia</taxon>
        <taxon>Eubacteriales</taxon>
        <taxon>Candidatus Fimimorpha</taxon>
    </lineage>
</organism>
<feature type="region of interest" description="Disordered" evidence="1">
    <location>
        <begin position="45"/>
        <end position="102"/>
    </location>
</feature>
<reference evidence="4" key="1">
    <citation type="submission" date="2020-10" db="EMBL/GenBank/DDBJ databases">
        <authorList>
            <person name="Gilroy R."/>
        </authorList>
    </citation>
    <scope>NUCLEOTIDE SEQUENCE</scope>
    <source>
        <strain evidence="4">ChiW13-3771</strain>
    </source>
</reference>
<evidence type="ECO:0000313" key="5">
    <source>
        <dbReference type="Proteomes" id="UP000824201"/>
    </source>
</evidence>
<dbReference type="Pfam" id="PF13306">
    <property type="entry name" value="LRR_5"/>
    <property type="match status" value="1"/>
</dbReference>